<feature type="transmembrane region" description="Helical" evidence="2">
    <location>
        <begin position="448"/>
        <end position="466"/>
    </location>
</feature>
<evidence type="ECO:0000256" key="2">
    <source>
        <dbReference type="SAM" id="Phobius"/>
    </source>
</evidence>
<evidence type="ECO:0000313" key="4">
    <source>
        <dbReference type="Proteomes" id="UP000037982"/>
    </source>
</evidence>
<feature type="transmembrane region" description="Helical" evidence="2">
    <location>
        <begin position="159"/>
        <end position="179"/>
    </location>
</feature>
<keyword evidence="2" id="KW-0812">Transmembrane</keyword>
<feature type="transmembrane region" description="Helical" evidence="2">
    <location>
        <begin position="217"/>
        <end position="236"/>
    </location>
</feature>
<dbReference type="InterPro" id="IPR046176">
    <property type="entry name" value="DUF6185"/>
</dbReference>
<name>A0A0N0H458_9ACTN</name>
<feature type="transmembrane region" description="Helical" evidence="2">
    <location>
        <begin position="42"/>
        <end position="62"/>
    </location>
</feature>
<feature type="transmembrane region" description="Helical" evidence="2">
    <location>
        <begin position="346"/>
        <end position="365"/>
    </location>
</feature>
<feature type="transmembrane region" description="Helical" evidence="2">
    <location>
        <begin position="385"/>
        <end position="407"/>
    </location>
</feature>
<gene>
    <name evidence="3" type="ORF">ADL29_01215</name>
</gene>
<protein>
    <submittedName>
        <fullName evidence="3">Uncharacterized protein</fullName>
    </submittedName>
</protein>
<proteinExistence type="predicted"/>
<feature type="transmembrane region" description="Helical" evidence="2">
    <location>
        <begin position="419"/>
        <end position="436"/>
    </location>
</feature>
<accession>A0A0N0H458</accession>
<organism evidence="3 4">
    <name type="scientific">Streptomyces chattanoogensis</name>
    <dbReference type="NCBI Taxonomy" id="66876"/>
    <lineage>
        <taxon>Bacteria</taxon>
        <taxon>Bacillati</taxon>
        <taxon>Actinomycetota</taxon>
        <taxon>Actinomycetes</taxon>
        <taxon>Kitasatosporales</taxon>
        <taxon>Streptomycetaceae</taxon>
        <taxon>Streptomyces</taxon>
    </lineage>
</organism>
<dbReference type="Proteomes" id="UP000037982">
    <property type="component" value="Unassembled WGS sequence"/>
</dbReference>
<dbReference type="AlphaFoldDB" id="A0A0N0H458"/>
<feature type="region of interest" description="Disordered" evidence="1">
    <location>
        <begin position="71"/>
        <end position="91"/>
    </location>
</feature>
<evidence type="ECO:0000313" key="3">
    <source>
        <dbReference type="EMBL" id="KPC66842.1"/>
    </source>
</evidence>
<dbReference type="EMBL" id="LGKG01000001">
    <property type="protein sequence ID" value="KPC66842.1"/>
    <property type="molecule type" value="Genomic_DNA"/>
</dbReference>
<keyword evidence="4" id="KW-1185">Reference proteome</keyword>
<feature type="transmembrane region" description="Helical" evidence="2">
    <location>
        <begin position="97"/>
        <end position="118"/>
    </location>
</feature>
<comment type="caution">
    <text evidence="3">The sequence shown here is derived from an EMBL/GenBank/DDBJ whole genome shotgun (WGS) entry which is preliminary data.</text>
</comment>
<sequence>MVVVASAVALSGLLVILGHDLFGLPPNLAPTSPPSVMGIAGLALLDLSMLWLWLAAVVAWAWRFAREGELGRSSNGTKPEHPQPSSEGEPEHPLRRIAAIGFAFAVVAALVVACRVLAFESLWKRANWMREATAFFDADHRIVLGQALADFASRGPQWVYAYTWALAGIALVALLHISCRNEPEKRLGPRGADLLLVAAIFAIAVAVRGNAPFAGNAAAVYGLWVPLNMVALYGMVQAGRRWSVLSRVDRKTATHCVVTELSNSAKCEKLLEDARRCRYLLHRLHLVDRGHVKEKKRQRLEKQLDSLHRWRPTGCRDDCLPDPVSVVDVALSWGPRTHWWENGVKAAGWAFIFGILPGLVTAWYDKAYGDKWMFTFSSPTGIPDMVGTFLSCEISFAGAGLVLGALWRVLPGERGPVRAFNLFIAWLVPIGVLAVVKRGIDRTELGLAVLNVVLMLMVLTLTSMWMDTDTFRRERHYKTKRLNLLTSVYQVHGLSGQIAFLVAQLATAVTIWSQIVTASK</sequence>
<keyword evidence="2" id="KW-1133">Transmembrane helix</keyword>
<evidence type="ECO:0000256" key="1">
    <source>
        <dbReference type="SAM" id="MobiDB-lite"/>
    </source>
</evidence>
<reference evidence="4" key="1">
    <citation type="submission" date="2015-07" db="EMBL/GenBank/DDBJ databases">
        <authorList>
            <person name="Ju K.-S."/>
            <person name="Doroghazi J.R."/>
            <person name="Metcalf W.W."/>
        </authorList>
    </citation>
    <scope>NUCLEOTIDE SEQUENCE [LARGE SCALE GENOMIC DNA]</scope>
    <source>
        <strain evidence="4">NRRL ISP-5002</strain>
    </source>
</reference>
<feature type="transmembrane region" description="Helical" evidence="2">
    <location>
        <begin position="191"/>
        <end position="211"/>
    </location>
</feature>
<dbReference type="PATRIC" id="fig|66876.3.peg.265"/>
<dbReference type="Pfam" id="PF19683">
    <property type="entry name" value="DUF6185"/>
    <property type="match status" value="1"/>
</dbReference>
<keyword evidence="2" id="KW-0472">Membrane</keyword>